<dbReference type="InterPro" id="IPR050418">
    <property type="entry name" value="D-iso_2-hydroxyacid_DH_PdxB"/>
</dbReference>
<keyword evidence="8" id="KW-1185">Reference proteome</keyword>
<dbReference type="SUPFAM" id="SSF51735">
    <property type="entry name" value="NAD(P)-binding Rossmann-fold domains"/>
    <property type="match status" value="1"/>
</dbReference>
<dbReference type="InterPro" id="IPR006140">
    <property type="entry name" value="D-isomer_DH_NAD-bd"/>
</dbReference>
<accession>A0ABV4UAS4</accession>
<keyword evidence="2 4" id="KW-0560">Oxidoreductase</keyword>
<dbReference type="RefSeq" id="WP_418890024.1">
    <property type="nucleotide sequence ID" value="NZ_JBEUWX010000001.1"/>
</dbReference>
<organism evidence="7 8">
    <name type="scientific">Dentiradicibacter hellwigii</name>
    <dbReference type="NCBI Taxonomy" id="3149053"/>
    <lineage>
        <taxon>Bacteria</taxon>
        <taxon>Pseudomonadati</taxon>
        <taxon>Pseudomonadota</taxon>
        <taxon>Betaproteobacteria</taxon>
        <taxon>Rhodocyclales</taxon>
        <taxon>Rhodocyclaceae</taxon>
        <taxon>Dentiradicibacter</taxon>
    </lineage>
</organism>
<evidence type="ECO:0000256" key="1">
    <source>
        <dbReference type="ARBA" id="ARBA00005854"/>
    </source>
</evidence>
<keyword evidence="3" id="KW-0520">NAD</keyword>
<dbReference type="Proteomes" id="UP001574673">
    <property type="component" value="Unassembled WGS sequence"/>
</dbReference>
<gene>
    <name evidence="7" type="ORF">ABCS64_00670</name>
</gene>
<dbReference type="Pfam" id="PF02826">
    <property type="entry name" value="2-Hacid_dh_C"/>
    <property type="match status" value="1"/>
</dbReference>
<evidence type="ECO:0000256" key="2">
    <source>
        <dbReference type="ARBA" id="ARBA00023002"/>
    </source>
</evidence>
<proteinExistence type="inferred from homology"/>
<name>A0ABV4UAS4_9RHOO</name>
<dbReference type="InterPro" id="IPR006139">
    <property type="entry name" value="D-isomer_2_OHA_DH_cat_dom"/>
</dbReference>
<comment type="caution">
    <text evidence="7">The sequence shown here is derived from an EMBL/GenBank/DDBJ whole genome shotgun (WGS) entry which is preliminary data.</text>
</comment>
<dbReference type="Pfam" id="PF00389">
    <property type="entry name" value="2-Hacid_dh"/>
    <property type="match status" value="1"/>
</dbReference>
<dbReference type="SUPFAM" id="SSF52283">
    <property type="entry name" value="Formate/glycerate dehydrogenase catalytic domain-like"/>
    <property type="match status" value="1"/>
</dbReference>
<dbReference type="InterPro" id="IPR036291">
    <property type="entry name" value="NAD(P)-bd_dom_sf"/>
</dbReference>
<comment type="similarity">
    <text evidence="1 4">Belongs to the D-isomer specific 2-hydroxyacid dehydrogenase family.</text>
</comment>
<protein>
    <submittedName>
        <fullName evidence="7">NAD(P)-dependent oxidoreductase</fullName>
    </submittedName>
</protein>
<feature type="domain" description="D-isomer specific 2-hydroxyacid dehydrogenase NAD-binding" evidence="6">
    <location>
        <begin position="118"/>
        <end position="296"/>
    </location>
</feature>
<dbReference type="EMBL" id="JBEUWX010000001">
    <property type="protein sequence ID" value="MFA9948852.1"/>
    <property type="molecule type" value="Genomic_DNA"/>
</dbReference>
<sequence length="344" mass="36425">MSQAKVTIAIVNSSSFGVSFPEHLRELEKFAELIRVDIPNGAPASLFHQKLSGADGIIASVTPVYTREVLLGLPKLRLLARHGVGCDNVDLDACAELGIAVSKVGPEVERESVAQMAVGLMNASARRICEGADVVKAGQWARRARLALGVDFAGATIGLIGIGAIGKTVARILSQGFGAKVIACDPYVSAEEIAARDANKVDLDTLLADSEIISLHCPLTAETSRMLGAEQIALMRPGVILVNTCRGEIYKQADLIAALESGKVGGYATDVVEGEPIDGNHVLLKTPNVIITPHLGGYSVVSLRGMGQTIVEDMRRIFVEGAFPGVIANPQIDLANSRIVRFRK</sequence>
<evidence type="ECO:0000313" key="7">
    <source>
        <dbReference type="EMBL" id="MFA9948852.1"/>
    </source>
</evidence>
<evidence type="ECO:0000256" key="4">
    <source>
        <dbReference type="RuleBase" id="RU003719"/>
    </source>
</evidence>
<dbReference type="PANTHER" id="PTHR43761:SF1">
    <property type="entry name" value="D-ISOMER SPECIFIC 2-HYDROXYACID DEHYDROGENASE CATALYTIC DOMAIN-CONTAINING PROTEIN-RELATED"/>
    <property type="match status" value="1"/>
</dbReference>
<evidence type="ECO:0000259" key="6">
    <source>
        <dbReference type="Pfam" id="PF02826"/>
    </source>
</evidence>
<evidence type="ECO:0000256" key="3">
    <source>
        <dbReference type="ARBA" id="ARBA00023027"/>
    </source>
</evidence>
<dbReference type="PANTHER" id="PTHR43761">
    <property type="entry name" value="D-ISOMER SPECIFIC 2-HYDROXYACID DEHYDROGENASE FAMILY PROTEIN (AFU_ORTHOLOGUE AFUA_1G13630)"/>
    <property type="match status" value="1"/>
</dbReference>
<evidence type="ECO:0000313" key="8">
    <source>
        <dbReference type="Proteomes" id="UP001574673"/>
    </source>
</evidence>
<evidence type="ECO:0000259" key="5">
    <source>
        <dbReference type="Pfam" id="PF00389"/>
    </source>
</evidence>
<feature type="domain" description="D-isomer specific 2-hydroxyacid dehydrogenase catalytic" evidence="5">
    <location>
        <begin position="22"/>
        <end position="322"/>
    </location>
</feature>
<reference evidence="8" key="1">
    <citation type="submission" date="2024-06" db="EMBL/GenBank/DDBJ databases">
        <title>Radixoralia hellwigii gen. nov., sp nov., isolated from a root canal in the human oral cavity.</title>
        <authorList>
            <person name="Bartsch S."/>
            <person name="Wittmer A."/>
            <person name="Schulz A.-K."/>
            <person name="Neumann-Schaal M."/>
            <person name="Wolf J."/>
            <person name="Gronow S."/>
            <person name="Tennert C."/>
            <person name="Haecker G."/>
            <person name="Cieplik F."/>
            <person name="Al-Ahmad A."/>
        </authorList>
    </citation>
    <scope>NUCLEOTIDE SEQUENCE [LARGE SCALE GENOMIC DNA]</scope>
    <source>
        <strain evidence="8">Wk13</strain>
    </source>
</reference>
<dbReference type="Gene3D" id="3.40.50.720">
    <property type="entry name" value="NAD(P)-binding Rossmann-like Domain"/>
    <property type="match status" value="2"/>
</dbReference>